<keyword evidence="1" id="KW-0812">Transmembrane</keyword>
<dbReference type="AlphaFoldDB" id="A0A1Z5IBW3"/>
<feature type="transmembrane region" description="Helical" evidence="1">
    <location>
        <begin position="158"/>
        <end position="182"/>
    </location>
</feature>
<feature type="transmembrane region" description="Helical" evidence="1">
    <location>
        <begin position="285"/>
        <end position="305"/>
    </location>
</feature>
<dbReference type="Pfam" id="PF14897">
    <property type="entry name" value="EpsG"/>
    <property type="match status" value="1"/>
</dbReference>
<evidence type="ECO:0000256" key="1">
    <source>
        <dbReference type="SAM" id="Phobius"/>
    </source>
</evidence>
<comment type="caution">
    <text evidence="2">The sequence shown here is derived from an EMBL/GenBank/DDBJ whole genome shotgun (WGS) entry which is preliminary data.</text>
</comment>
<feature type="transmembrane region" description="Helical" evidence="1">
    <location>
        <begin position="114"/>
        <end position="131"/>
    </location>
</feature>
<keyword evidence="1" id="KW-1133">Transmembrane helix</keyword>
<keyword evidence="1" id="KW-0472">Membrane</keyword>
<dbReference type="EMBL" id="BCMF01000005">
    <property type="protein sequence ID" value="GAW99214.1"/>
    <property type="molecule type" value="Genomic_DNA"/>
</dbReference>
<evidence type="ECO:0000313" key="2">
    <source>
        <dbReference type="EMBL" id="GAW99214.1"/>
    </source>
</evidence>
<keyword evidence="3" id="KW-1185">Reference proteome</keyword>
<dbReference type="InterPro" id="IPR049458">
    <property type="entry name" value="EpsG-like"/>
</dbReference>
<gene>
    <name evidence="2" type="ORF">IWT30_01175</name>
</gene>
<reference evidence="2 3" key="1">
    <citation type="submission" date="2015-11" db="EMBL/GenBank/DDBJ databases">
        <title>Draft genome sequences of new species of the genus Lactobacillus isolated from orchardgrass silage.</title>
        <authorList>
            <person name="Tohno M."/>
            <person name="Tanizawa Y."/>
            <person name="Arita M."/>
        </authorList>
    </citation>
    <scope>NUCLEOTIDE SEQUENCE [LARGE SCALE GENOMIC DNA]</scope>
    <source>
        <strain evidence="2 3">IWT30</strain>
    </source>
</reference>
<dbReference type="Proteomes" id="UP000198374">
    <property type="component" value="Unassembled WGS sequence"/>
</dbReference>
<feature type="transmembrane region" description="Helical" evidence="1">
    <location>
        <begin position="263"/>
        <end position="279"/>
    </location>
</feature>
<feature type="transmembrane region" description="Helical" evidence="1">
    <location>
        <begin position="6"/>
        <end position="22"/>
    </location>
</feature>
<evidence type="ECO:0000313" key="3">
    <source>
        <dbReference type="Proteomes" id="UP000198374"/>
    </source>
</evidence>
<feature type="transmembrane region" description="Helical" evidence="1">
    <location>
        <begin position="235"/>
        <end position="254"/>
    </location>
</feature>
<feature type="transmembrane region" description="Helical" evidence="1">
    <location>
        <begin position="88"/>
        <end position="107"/>
    </location>
</feature>
<dbReference type="RefSeq" id="WP_089109018.1">
    <property type="nucleotide sequence ID" value="NZ_BCMF01000005.1"/>
</dbReference>
<sequence length="351" mass="40786">MTFYLLQFAFFICYSALFLIIFRNRLFYYFTAIMHLSLLLGLRSYTVGTDTPSYVSFYIHQANNFNQNGSAIYIFLEKIVWRFVGNNYHGWLFVISFITILLIMLSFSNFSRQYNFIFLNLYIYISFFFYFESFNIQRQFLAISVTMLSVSLLDRRKWFISFLLIIIAVGIHSTAIVMFAAFLIKFIKKNKRNFIIVSACSMGSALSLNILNLIFSRLFIHYEIYNDVTSLSSKGGSFFLGFFVFVMLLVGIYISNILDESEASFLVFLTAIGSVLYMVGMKSQLIVRIANYFIVYAALSLPLINFEISKRFVQKRVVFLILTSLVMFVGIIIFIYKLSGNYGDIIPYSMN</sequence>
<organism evidence="2 3">
    <name type="scientific">Secundilactobacillus mixtipabuli</name>
    <dbReference type="NCBI Taxonomy" id="1435342"/>
    <lineage>
        <taxon>Bacteria</taxon>
        <taxon>Bacillati</taxon>
        <taxon>Bacillota</taxon>
        <taxon>Bacilli</taxon>
        <taxon>Lactobacillales</taxon>
        <taxon>Lactobacillaceae</taxon>
        <taxon>Secundilactobacillus</taxon>
    </lineage>
</organism>
<feature type="transmembrane region" description="Helical" evidence="1">
    <location>
        <begin position="317"/>
        <end position="336"/>
    </location>
</feature>
<accession>A0A1Z5IBW3</accession>
<name>A0A1Z5IBW3_9LACO</name>
<protein>
    <recommendedName>
        <fullName evidence="4">EpsG family protein</fullName>
    </recommendedName>
</protein>
<proteinExistence type="predicted"/>
<feature type="transmembrane region" description="Helical" evidence="1">
    <location>
        <begin position="27"/>
        <end position="46"/>
    </location>
</feature>
<feature type="transmembrane region" description="Helical" evidence="1">
    <location>
        <begin position="194"/>
        <end position="215"/>
    </location>
</feature>
<evidence type="ECO:0008006" key="4">
    <source>
        <dbReference type="Google" id="ProtNLM"/>
    </source>
</evidence>